<protein>
    <submittedName>
        <fullName evidence="1">Uncharacterized protein</fullName>
    </submittedName>
</protein>
<name>W1J9G3_9GAMM</name>
<dbReference type="GO" id="GO:0042781">
    <property type="term" value="F:3'-tRNA processing endoribonuclease activity"/>
    <property type="evidence" value="ECO:0007669"/>
    <property type="project" value="TreeGrafter"/>
</dbReference>
<dbReference type="Proteomes" id="UP000019197">
    <property type="component" value="Unassembled WGS sequence"/>
</dbReference>
<dbReference type="PANTHER" id="PTHR46018:SF2">
    <property type="entry name" value="ZINC PHOSPHODIESTERASE ELAC PROTEIN 1"/>
    <property type="match status" value="1"/>
</dbReference>
<evidence type="ECO:0000313" key="1">
    <source>
        <dbReference type="EMBL" id="CDL86135.1"/>
    </source>
</evidence>
<proteinExistence type="predicted"/>
<reference evidence="1 2" key="1">
    <citation type="submission" date="2013-11" db="EMBL/GenBank/DDBJ databases">
        <title>Draft genome sequence and annotation of the entomopathogenic bacterium, Xenorhabdus cabanillasi strain JM26.</title>
        <authorList>
            <person name="Gualtieri M."/>
            <person name="Ogier J.C."/>
            <person name="Pages S."/>
            <person name="Givaudan A."/>
            <person name="Gaudriault S."/>
        </authorList>
    </citation>
    <scope>NUCLEOTIDE SEQUENCE [LARGE SCALE GENOMIC DNA]</scope>
    <source>
        <strain evidence="1 2">JM26</strain>
    </source>
</reference>
<dbReference type="InterPro" id="IPR036866">
    <property type="entry name" value="RibonucZ/Hydroxyglut_hydro"/>
</dbReference>
<accession>W1J9G3</accession>
<dbReference type="AlphaFoldDB" id="W1J9G3"/>
<gene>
    <name evidence="1" type="ORF">XCR1_2750024</name>
</gene>
<evidence type="ECO:0000313" key="2">
    <source>
        <dbReference type="Proteomes" id="UP000019197"/>
    </source>
</evidence>
<sequence>MELRFLGTSAGIPTKERNVTSLILGLQTLRSALWMFDCGEGTQHQVITYQRTL</sequence>
<dbReference type="Gene3D" id="3.60.15.10">
    <property type="entry name" value="Ribonuclease Z/Hydroxyacylglutathione hydrolase-like"/>
    <property type="match status" value="1"/>
</dbReference>
<dbReference type="PANTHER" id="PTHR46018">
    <property type="entry name" value="ZINC PHOSPHODIESTERASE ELAC PROTEIN 1"/>
    <property type="match status" value="1"/>
</dbReference>
<dbReference type="EMBL" id="CBXE010000196">
    <property type="protein sequence ID" value="CDL86135.1"/>
    <property type="molecule type" value="Genomic_DNA"/>
</dbReference>
<organism evidence="1 2">
    <name type="scientific">Xenorhabdus cabanillasii JM26</name>
    <dbReference type="NCBI Taxonomy" id="1427517"/>
    <lineage>
        <taxon>Bacteria</taxon>
        <taxon>Pseudomonadati</taxon>
        <taxon>Pseudomonadota</taxon>
        <taxon>Gammaproteobacteria</taxon>
        <taxon>Enterobacterales</taxon>
        <taxon>Morganellaceae</taxon>
        <taxon>Xenorhabdus</taxon>
    </lineage>
</organism>
<dbReference type="SUPFAM" id="SSF56281">
    <property type="entry name" value="Metallo-hydrolase/oxidoreductase"/>
    <property type="match status" value="1"/>
</dbReference>
<comment type="caution">
    <text evidence="1">The sequence shown here is derived from an EMBL/GenBank/DDBJ whole genome shotgun (WGS) entry which is preliminary data.</text>
</comment>